<gene>
    <name evidence="2" type="ORF">SYYSPA8_03755</name>
</gene>
<evidence type="ECO:0000313" key="3">
    <source>
        <dbReference type="Proteomes" id="UP001291653"/>
    </source>
</evidence>
<dbReference type="RefSeq" id="WP_323445445.1">
    <property type="nucleotide sequence ID" value="NZ_BSBI01000001.1"/>
</dbReference>
<evidence type="ECO:0000313" key="2">
    <source>
        <dbReference type="EMBL" id="GLF93370.1"/>
    </source>
</evidence>
<reference evidence="2 3" key="1">
    <citation type="submission" date="2022-10" db="EMBL/GenBank/DDBJ databases">
        <title>Draft genome sequence of Streptomyces sp. YSPA8.</title>
        <authorList>
            <person name="Moriuchi R."/>
            <person name="Dohra H."/>
            <person name="Yamamura H."/>
            <person name="Kodani S."/>
        </authorList>
    </citation>
    <scope>NUCLEOTIDE SEQUENCE [LARGE SCALE GENOMIC DNA]</scope>
    <source>
        <strain evidence="2 3">YSPA8</strain>
    </source>
</reference>
<evidence type="ECO:0000256" key="1">
    <source>
        <dbReference type="SAM" id="MobiDB-lite"/>
    </source>
</evidence>
<dbReference type="EMBL" id="BSBI01000001">
    <property type="protein sequence ID" value="GLF93370.1"/>
    <property type="molecule type" value="Genomic_DNA"/>
</dbReference>
<feature type="compositionally biased region" description="Low complexity" evidence="1">
    <location>
        <begin position="286"/>
        <end position="299"/>
    </location>
</feature>
<protein>
    <submittedName>
        <fullName evidence="2">Uncharacterized protein</fullName>
    </submittedName>
</protein>
<name>A0ABQ5NSN5_9ACTN</name>
<keyword evidence="3" id="KW-1185">Reference proteome</keyword>
<dbReference type="Proteomes" id="UP001291653">
    <property type="component" value="Unassembled WGS sequence"/>
</dbReference>
<sequence>MSPPGTAADGAVISVGRCVVTVVRCGGWSWGPAPRGLVDRVVEALPELLAERFAAELAGDGPDVEITEPVTVTVRAAGGGTVPGAPAAFDADFGSLPLAPVPAVVPDDPEVWSAGSPSTAVPWSPPGPAALFAELAERDELDALPALLPRDSVRVWLGALLAPGGDGDAAGRLLAELARRSGTGGAAAGGGVVPSGGAGDEDGPVARCVRALTRQGSGDVDGVAAALAAVVAADGPQAAARLLGRAAARFADGPLVRLCSALTAAVGGQDVLRLADALPGSPGEQGAPAGPRPGDAAADSRTTGDAAPPPTKAQVPDAPRVSRTAGEVRVWSALPFLLAGPLARIGYLDAIGPTLAAAEAADEAPLFAAALAYKVLGRTARGWRREERDRTAAAAFAGLGGPPSDESLTGFARRAGPALPALDAVLALAVCRGHDRAEPLLLTAVGGGLLLVDAQGLFPIAWTRGAAGLLPHWRACGTPPVLVCGGAPATGELGVLVAAGVPLLTAVPPLRGEPLLRVGWRTPLWASPGAPPDPRLARALPGHGDRLAELVGEVAEGRRAVPLDPCGRLERAVTLAALLGLGTIAWTLWREREVPDPVSALRRFADLDAAVRFGPDTVRVRIPLGARHTDLLRHGLLADVRDVVWLGGRTLTFGGG</sequence>
<feature type="region of interest" description="Disordered" evidence="1">
    <location>
        <begin position="276"/>
        <end position="321"/>
    </location>
</feature>
<accession>A0ABQ5NSN5</accession>
<comment type="caution">
    <text evidence="2">The sequence shown here is derived from an EMBL/GenBank/DDBJ whole genome shotgun (WGS) entry which is preliminary data.</text>
</comment>
<organism evidence="2 3">
    <name type="scientific">Streptomyces yaizuensis</name>
    <dbReference type="NCBI Taxonomy" id="2989713"/>
    <lineage>
        <taxon>Bacteria</taxon>
        <taxon>Bacillati</taxon>
        <taxon>Actinomycetota</taxon>
        <taxon>Actinomycetes</taxon>
        <taxon>Kitasatosporales</taxon>
        <taxon>Streptomycetaceae</taxon>
        <taxon>Streptomyces</taxon>
    </lineage>
</organism>
<proteinExistence type="predicted"/>